<evidence type="ECO:0000313" key="3">
    <source>
        <dbReference type="Proteomes" id="UP000265540"/>
    </source>
</evidence>
<proteinExistence type="predicted"/>
<keyword evidence="2" id="KW-0378">Hydrolase</keyword>
<dbReference type="PANTHER" id="PTHR43798">
    <property type="entry name" value="MONOACYLGLYCEROL LIPASE"/>
    <property type="match status" value="1"/>
</dbReference>
<protein>
    <submittedName>
        <fullName evidence="2">Alpha/beta hydrolase</fullName>
    </submittedName>
</protein>
<evidence type="ECO:0000259" key="1">
    <source>
        <dbReference type="Pfam" id="PF00561"/>
    </source>
</evidence>
<dbReference type="PANTHER" id="PTHR43798:SF33">
    <property type="entry name" value="HYDROLASE, PUTATIVE (AFU_ORTHOLOGUE AFUA_2G14860)-RELATED"/>
    <property type="match status" value="1"/>
</dbReference>
<dbReference type="InterPro" id="IPR029058">
    <property type="entry name" value="AB_hydrolase_fold"/>
</dbReference>
<dbReference type="Proteomes" id="UP000265540">
    <property type="component" value="Unassembled WGS sequence"/>
</dbReference>
<dbReference type="PRINTS" id="PR00111">
    <property type="entry name" value="ABHYDROLASE"/>
</dbReference>
<dbReference type="AlphaFoldDB" id="A0A3A4ZD01"/>
<comment type="caution">
    <text evidence="2">The sequence shown here is derived from an EMBL/GenBank/DDBJ whole genome shotgun (WGS) entry which is preliminary data.</text>
</comment>
<evidence type="ECO:0000313" key="2">
    <source>
        <dbReference type="EMBL" id="RJR27091.1"/>
    </source>
</evidence>
<dbReference type="SUPFAM" id="SSF53474">
    <property type="entry name" value="alpha/beta-Hydrolases"/>
    <property type="match status" value="1"/>
</dbReference>
<name>A0A3A4ZD01_UNCKA</name>
<organism evidence="2 3">
    <name type="scientific">candidate division WWE3 bacterium</name>
    <dbReference type="NCBI Taxonomy" id="2053526"/>
    <lineage>
        <taxon>Bacteria</taxon>
        <taxon>Katanobacteria</taxon>
    </lineage>
</organism>
<dbReference type="Pfam" id="PF00561">
    <property type="entry name" value="Abhydrolase_1"/>
    <property type="match status" value="1"/>
</dbReference>
<dbReference type="GO" id="GO:0016787">
    <property type="term" value="F:hydrolase activity"/>
    <property type="evidence" value="ECO:0007669"/>
    <property type="project" value="UniProtKB-KW"/>
</dbReference>
<dbReference type="InterPro" id="IPR050266">
    <property type="entry name" value="AB_hydrolase_sf"/>
</dbReference>
<feature type="domain" description="AB hydrolase-1" evidence="1">
    <location>
        <begin position="8"/>
        <end position="228"/>
    </location>
</feature>
<accession>A0A3A4ZD01</accession>
<dbReference type="EMBL" id="QZJF01000016">
    <property type="protein sequence ID" value="RJR27091.1"/>
    <property type="molecule type" value="Genomic_DNA"/>
</dbReference>
<reference evidence="2 3" key="1">
    <citation type="journal article" date="2017" name="ISME J.">
        <title>Energy and carbon metabolisms in a deep terrestrial subsurface fluid microbial community.</title>
        <authorList>
            <person name="Momper L."/>
            <person name="Jungbluth S.P."/>
            <person name="Lee M.D."/>
            <person name="Amend J.P."/>
        </authorList>
    </citation>
    <scope>NUCLEOTIDE SEQUENCE [LARGE SCALE GENOMIC DNA]</scope>
    <source>
        <strain evidence="2">SURF_46</strain>
    </source>
</reference>
<gene>
    <name evidence="2" type="ORF">C4561_02905</name>
</gene>
<dbReference type="InterPro" id="IPR000073">
    <property type="entry name" value="AB_hydrolase_1"/>
</dbReference>
<sequence length="242" mass="27432">MSNQESSTVILLHGWGGVAFSWQTIEQRLKQIGYQCLSIRFPGFDLPQPSEPWGVPEYADFVLNRLEHLQLKPPFTFVGHSFGGRIAIYISATRPDMVDKLILTDSAGVENRRTPKLLFVSTLSKVFKKLDGVPVVNKISRSLRKIIWRFTASPDYSNATPMMREILKKVVALNLEQYLPSICADTLIIWGDQDEVTPIRDAKVLNRGIKGSSLVVIKGAGHHSHISHVHEWMNYVIHFLRK</sequence>
<dbReference type="GO" id="GO:0016020">
    <property type="term" value="C:membrane"/>
    <property type="evidence" value="ECO:0007669"/>
    <property type="project" value="TreeGrafter"/>
</dbReference>
<dbReference type="Gene3D" id="3.40.50.1820">
    <property type="entry name" value="alpha/beta hydrolase"/>
    <property type="match status" value="1"/>
</dbReference>